<feature type="compositionally biased region" description="Low complexity" evidence="8">
    <location>
        <begin position="83"/>
        <end position="114"/>
    </location>
</feature>
<dbReference type="NCBIfam" id="TIGR00247">
    <property type="entry name" value="endolytic transglycosylase MltG"/>
    <property type="match status" value="1"/>
</dbReference>
<evidence type="ECO:0000256" key="4">
    <source>
        <dbReference type="ARBA" id="ARBA00023136"/>
    </source>
</evidence>
<evidence type="ECO:0000313" key="9">
    <source>
        <dbReference type="EMBL" id="MCM2579461.1"/>
    </source>
</evidence>
<feature type="compositionally biased region" description="Low complexity" evidence="8">
    <location>
        <begin position="21"/>
        <end position="34"/>
    </location>
</feature>
<evidence type="ECO:0000313" key="10">
    <source>
        <dbReference type="Proteomes" id="UP001167160"/>
    </source>
</evidence>
<feature type="site" description="Important for catalytic activity" evidence="7">
    <location>
        <position position="478"/>
    </location>
</feature>
<gene>
    <name evidence="7 9" type="primary">mltG</name>
    <name evidence="9" type="ORF">M1E25_19280</name>
</gene>
<feature type="region of interest" description="Disordered" evidence="8">
    <location>
        <begin position="1"/>
        <end position="248"/>
    </location>
</feature>
<reference evidence="9" key="1">
    <citation type="journal article" date="2023" name="Int. J. Syst. Evol. Microbiol.">
        <title>Streptomyces meridianus sp. nov. isolated from brackish water of the Tagus estuary in Alcochete, Portugal.</title>
        <authorList>
            <person name="Santos J.D.N."/>
            <person name="Klimek D."/>
            <person name="Calusinska M."/>
            <person name="Lobo Da Cunha A."/>
            <person name="Catita J."/>
            <person name="Goncalves H."/>
            <person name="Gonzalez I."/>
            <person name="Reyes F."/>
            <person name="Lage O.M."/>
        </authorList>
    </citation>
    <scope>NUCLEOTIDE SEQUENCE</scope>
    <source>
        <strain evidence="9">MTZ3.1</strain>
    </source>
</reference>
<protein>
    <recommendedName>
        <fullName evidence="7">Endolytic murein transglycosylase</fullName>
        <ecNumber evidence="7">4.2.2.29</ecNumber>
    </recommendedName>
    <alternativeName>
        <fullName evidence="7">Peptidoglycan lytic transglycosylase</fullName>
    </alternativeName>
    <alternativeName>
        <fullName evidence="7">Peptidoglycan polymerization terminase</fullName>
    </alternativeName>
</protein>
<feature type="compositionally biased region" description="Basic and acidic residues" evidence="8">
    <location>
        <begin position="174"/>
        <end position="183"/>
    </location>
</feature>
<evidence type="ECO:0000256" key="6">
    <source>
        <dbReference type="ARBA" id="ARBA00023316"/>
    </source>
</evidence>
<dbReference type="HAMAP" id="MF_02065">
    <property type="entry name" value="MltG"/>
    <property type="match status" value="1"/>
</dbReference>
<evidence type="ECO:0000256" key="3">
    <source>
        <dbReference type="ARBA" id="ARBA00022989"/>
    </source>
</evidence>
<keyword evidence="4 7" id="KW-0472">Membrane</keyword>
<dbReference type="PANTHER" id="PTHR30518:SF2">
    <property type="entry name" value="ENDOLYTIC MUREIN TRANSGLYCOSYLASE"/>
    <property type="match status" value="1"/>
</dbReference>
<evidence type="ECO:0000256" key="8">
    <source>
        <dbReference type="SAM" id="MobiDB-lite"/>
    </source>
</evidence>
<keyword evidence="1 7" id="KW-1003">Cell membrane</keyword>
<evidence type="ECO:0000256" key="7">
    <source>
        <dbReference type="HAMAP-Rule" id="MF_02065"/>
    </source>
</evidence>
<feature type="transmembrane region" description="Helical" evidence="7">
    <location>
        <begin position="251"/>
        <end position="272"/>
    </location>
</feature>
<dbReference type="CDD" id="cd08010">
    <property type="entry name" value="MltG_like"/>
    <property type="match status" value="1"/>
</dbReference>
<proteinExistence type="inferred from homology"/>
<keyword evidence="3 7" id="KW-1133">Transmembrane helix</keyword>
<evidence type="ECO:0000256" key="2">
    <source>
        <dbReference type="ARBA" id="ARBA00022692"/>
    </source>
</evidence>
<comment type="caution">
    <text evidence="9">The sequence shown here is derived from an EMBL/GenBank/DDBJ whole genome shotgun (WGS) entry which is preliminary data.</text>
</comment>
<dbReference type="PANTHER" id="PTHR30518">
    <property type="entry name" value="ENDOLYTIC MUREIN TRANSGLYCOSYLASE"/>
    <property type="match status" value="1"/>
</dbReference>
<evidence type="ECO:0000256" key="5">
    <source>
        <dbReference type="ARBA" id="ARBA00023239"/>
    </source>
</evidence>
<keyword evidence="6 7" id="KW-0961">Cell wall biogenesis/degradation</keyword>
<organism evidence="9 10">
    <name type="scientific">Streptomyces meridianus</name>
    <dbReference type="NCBI Taxonomy" id="2938945"/>
    <lineage>
        <taxon>Bacteria</taxon>
        <taxon>Bacillati</taxon>
        <taxon>Actinomycetota</taxon>
        <taxon>Actinomycetes</taxon>
        <taxon>Kitasatosporales</taxon>
        <taxon>Streptomycetaceae</taxon>
        <taxon>Streptomyces</taxon>
    </lineage>
</organism>
<evidence type="ECO:0000256" key="1">
    <source>
        <dbReference type="ARBA" id="ARBA00022475"/>
    </source>
</evidence>
<feature type="compositionally biased region" description="Low complexity" evidence="8">
    <location>
        <begin position="136"/>
        <end position="148"/>
    </location>
</feature>
<name>A0ABT0XAA4_9ACTN</name>
<dbReference type="EMBL" id="JAMQGM010000041">
    <property type="protein sequence ID" value="MCM2579461.1"/>
    <property type="molecule type" value="Genomic_DNA"/>
</dbReference>
<comment type="function">
    <text evidence="7">Functions as a peptidoglycan terminase that cleaves nascent peptidoglycan strands endolytically to terminate their elongation.</text>
</comment>
<accession>A0ABT0XAA4</accession>
<feature type="compositionally biased region" description="Basic and acidic residues" evidence="8">
    <location>
        <begin position="120"/>
        <end position="134"/>
    </location>
</feature>
<sequence>MTEYGRGQGSEPWHPEDPLYGDQGWHGQQQAAHGPDAYAPQGGQYPQAEHYPQGGQWDTGQWETGQWDAAQTGQWDTGQWNSQAAQYTGQGRQYQQQSQGWDPSPGGATGHAPGPGDPYGRQEPDPYGTDHGHPDPYSQSYGYQQPQQMRSGPAGGPGPFEQNPHTGYGTQEMPHIRPEEPRQPHPPQRPGGAEADGWDDEPDEPEHAFFRQDRDEHDHYADEDAPDRRCRPRLRGGRGDGPSKPGRRSGLACLLVGAVLVGGVGGAGWFGYQFWESRFADAPDYSGDGSGSVQIEIPSDTSLAGMGRILKSKGVVKSVDAFVEAADTPKGRGIQSGIYTLHRRMSAEAAVEMMTDPAAMNALIIREGMRASQVYAAIDDKLGVKAGTTKKVAKSDAGSLGLPRWAAGNRKAMDPLEGFLFPSRYDAAEGSKPADVLRQMVQRATKQYEQQGVVQEAKKLGLDSPLELVTVASLVQAEGMTHDDFRKMARVVYNRLKAGNTETNGRLEFDSTYNYLKGQSKIDLDPNELRTYDHPYNTYFYKGLPPGPIGNPGDEAVNAAIHPERGSWYYFVSIKGKTKFADTLEEHNKLVREFNRSRRDG</sequence>
<feature type="compositionally biased region" description="Basic and acidic residues" evidence="8">
    <location>
        <begin position="205"/>
        <end position="229"/>
    </location>
</feature>
<dbReference type="EC" id="4.2.2.29" evidence="7"/>
<dbReference type="Proteomes" id="UP001167160">
    <property type="component" value="Unassembled WGS sequence"/>
</dbReference>
<keyword evidence="10" id="KW-1185">Reference proteome</keyword>
<dbReference type="RefSeq" id="WP_251417301.1">
    <property type="nucleotide sequence ID" value="NZ_JAMQGM010000041.1"/>
</dbReference>
<comment type="subcellular location">
    <subcellularLocation>
        <location evidence="7">Cell membrane</location>
        <topology evidence="7">Single-pass membrane protein</topology>
    </subcellularLocation>
</comment>
<dbReference type="Pfam" id="PF02618">
    <property type="entry name" value="YceG"/>
    <property type="match status" value="1"/>
</dbReference>
<comment type="similarity">
    <text evidence="7">Belongs to the transglycosylase MltG family.</text>
</comment>
<dbReference type="InterPro" id="IPR003770">
    <property type="entry name" value="MLTG-like"/>
</dbReference>
<keyword evidence="5 7" id="KW-0456">Lyase</keyword>
<keyword evidence="2 7" id="KW-0812">Transmembrane</keyword>
<dbReference type="Gene3D" id="3.30.1490.480">
    <property type="entry name" value="Endolytic murein transglycosylase"/>
    <property type="match status" value="1"/>
</dbReference>
<feature type="compositionally biased region" description="Polar residues" evidence="8">
    <location>
        <begin position="56"/>
        <end position="82"/>
    </location>
</feature>
<comment type="catalytic activity">
    <reaction evidence="7">
        <text>a peptidoglycan chain = a peptidoglycan chain with N-acetyl-1,6-anhydromuramyl-[peptide] at the reducing end + a peptidoglycan chain with N-acetylglucosamine at the non-reducing end.</text>
        <dbReference type="EC" id="4.2.2.29"/>
    </reaction>
</comment>